<dbReference type="GO" id="GO:0017057">
    <property type="term" value="F:6-phosphogluconolactonase activity"/>
    <property type="evidence" value="ECO:0007669"/>
    <property type="project" value="UniProtKB-UniRule"/>
</dbReference>
<dbReference type="EnsemblMetazoa" id="tetur14g02430.1">
    <property type="protein sequence ID" value="tetur14g02430.1"/>
    <property type="gene ID" value="tetur14g02430"/>
</dbReference>
<dbReference type="KEGG" id="tut:107365313"/>
<proteinExistence type="inferred from homology"/>
<dbReference type="OMA" id="YQLFEFE"/>
<dbReference type="UniPathway" id="UPA00115">
    <property type="reaction ID" value="UER00409"/>
</dbReference>
<dbReference type="Proteomes" id="UP000015104">
    <property type="component" value="Unassembled WGS sequence"/>
</dbReference>
<dbReference type="OrthoDB" id="432544at2759"/>
<protein>
    <recommendedName>
        <fullName evidence="4 6">6-phosphogluconolactonase</fullName>
        <shortName evidence="6">6PGL</shortName>
        <ecNumber evidence="4 6">3.1.1.31</ecNumber>
    </recommendedName>
</protein>
<keyword evidence="9" id="KW-1185">Reference proteome</keyword>
<name>T1KLH2_TETUR</name>
<dbReference type="CDD" id="cd01400">
    <property type="entry name" value="6PGL"/>
    <property type="match status" value="1"/>
</dbReference>
<evidence type="ECO:0000256" key="2">
    <source>
        <dbReference type="ARBA" id="ARBA00004961"/>
    </source>
</evidence>
<evidence type="ECO:0000313" key="9">
    <source>
        <dbReference type="Proteomes" id="UP000015104"/>
    </source>
</evidence>
<dbReference type="PANTHER" id="PTHR11054:SF0">
    <property type="entry name" value="6-PHOSPHOGLUCONOLACTONASE"/>
    <property type="match status" value="1"/>
</dbReference>
<reference evidence="9" key="1">
    <citation type="submission" date="2011-08" db="EMBL/GenBank/DDBJ databases">
        <authorList>
            <person name="Rombauts S."/>
        </authorList>
    </citation>
    <scope>NUCLEOTIDE SEQUENCE</scope>
    <source>
        <strain evidence="9">London</strain>
    </source>
</reference>
<comment type="similarity">
    <text evidence="3 6">Belongs to the glucosamine/galactosamine-6-phosphate isomerase family. 6-phosphogluconolactonase subfamily.</text>
</comment>
<evidence type="ECO:0000256" key="4">
    <source>
        <dbReference type="ARBA" id="ARBA00013198"/>
    </source>
</evidence>
<dbReference type="HOGENOM" id="CLU_053947_0_1_1"/>
<evidence type="ECO:0000256" key="6">
    <source>
        <dbReference type="RuleBase" id="RU365095"/>
    </source>
</evidence>
<evidence type="ECO:0000256" key="3">
    <source>
        <dbReference type="ARBA" id="ARBA00010662"/>
    </source>
</evidence>
<evidence type="ECO:0000256" key="1">
    <source>
        <dbReference type="ARBA" id="ARBA00000832"/>
    </source>
</evidence>
<evidence type="ECO:0000313" key="8">
    <source>
        <dbReference type="EnsemblMetazoa" id="tetur14g02430.1"/>
    </source>
</evidence>
<comment type="pathway">
    <text evidence="2 6">Carbohydrate degradation; pentose phosphate pathway; D-ribulose 5-phosphate from D-glucose 6-phosphate (oxidative stage): step 2/3.</text>
</comment>
<gene>
    <name evidence="8" type="primary">107365313</name>
</gene>
<dbReference type="Gene3D" id="3.40.50.1360">
    <property type="match status" value="1"/>
</dbReference>
<dbReference type="STRING" id="32264.T1KLH2"/>
<sequence length="246" mass="27271">MTMKTIKVLPNLDVVNSELRQIIQETYDNCKKRLFTIGLSGGSVITCLTTVLPTLQVNWKKVRFFFCDERIVPFDDPESTFGCYWKALEGVIPIEKDQFIEIDPTLDGDEVAKKYVQRIGATANVDRAGFPVFNLLLLGMGPDGHTASLFPNHKALEETKEWVTYIDDSPKPPPKRITLTLPVINNAETVIFVSTGASKAEILKKIIVEGEDYPAGRVNPKKGELFWLLDKAAGSLLPAEMGGSVV</sequence>
<accession>T1KLH2</accession>
<reference evidence="8" key="2">
    <citation type="submission" date="2015-06" db="UniProtKB">
        <authorList>
            <consortium name="EnsemblMetazoa"/>
        </authorList>
    </citation>
    <scope>IDENTIFICATION</scope>
</reference>
<dbReference type="Pfam" id="PF01182">
    <property type="entry name" value="Glucosamine_iso"/>
    <property type="match status" value="1"/>
</dbReference>
<keyword evidence="5 6" id="KW-0378">Hydrolase</keyword>
<dbReference type="NCBIfam" id="TIGR01198">
    <property type="entry name" value="pgl"/>
    <property type="match status" value="1"/>
</dbReference>
<evidence type="ECO:0000256" key="5">
    <source>
        <dbReference type="ARBA" id="ARBA00022801"/>
    </source>
</evidence>
<dbReference type="GO" id="GO:0006098">
    <property type="term" value="P:pentose-phosphate shunt"/>
    <property type="evidence" value="ECO:0007669"/>
    <property type="project" value="UniProtKB-UniPathway"/>
</dbReference>
<dbReference type="SUPFAM" id="SSF100950">
    <property type="entry name" value="NagB/RpiA/CoA transferase-like"/>
    <property type="match status" value="1"/>
</dbReference>
<organism evidence="8 9">
    <name type="scientific">Tetranychus urticae</name>
    <name type="common">Two-spotted spider mite</name>
    <dbReference type="NCBI Taxonomy" id="32264"/>
    <lineage>
        <taxon>Eukaryota</taxon>
        <taxon>Metazoa</taxon>
        <taxon>Ecdysozoa</taxon>
        <taxon>Arthropoda</taxon>
        <taxon>Chelicerata</taxon>
        <taxon>Arachnida</taxon>
        <taxon>Acari</taxon>
        <taxon>Acariformes</taxon>
        <taxon>Trombidiformes</taxon>
        <taxon>Prostigmata</taxon>
        <taxon>Eleutherengona</taxon>
        <taxon>Raphignathae</taxon>
        <taxon>Tetranychoidea</taxon>
        <taxon>Tetranychidae</taxon>
        <taxon>Tetranychus</taxon>
    </lineage>
</organism>
<dbReference type="GO" id="GO:0005975">
    <property type="term" value="P:carbohydrate metabolic process"/>
    <property type="evidence" value="ECO:0007669"/>
    <property type="project" value="UniProtKB-UniRule"/>
</dbReference>
<dbReference type="SMR" id="T1KLH2"/>
<comment type="function">
    <text evidence="6">Hydrolysis of 6-phosphogluconolactone to 6-phosphogluconate.</text>
</comment>
<dbReference type="InterPro" id="IPR006148">
    <property type="entry name" value="Glc/Gal-6P_isomerase"/>
</dbReference>
<feature type="domain" description="Glucosamine/galactosamine-6-phosphate isomerase" evidence="7">
    <location>
        <begin position="18"/>
        <end position="227"/>
    </location>
</feature>
<dbReference type="EMBL" id="CAEY01000211">
    <property type="status" value="NOT_ANNOTATED_CDS"/>
    <property type="molecule type" value="Genomic_DNA"/>
</dbReference>
<dbReference type="InterPro" id="IPR039104">
    <property type="entry name" value="6PGL"/>
</dbReference>
<dbReference type="FunFam" id="3.40.50.1360:FF:000005">
    <property type="entry name" value="6-phosphogluconolactonase"/>
    <property type="match status" value="1"/>
</dbReference>
<dbReference type="EC" id="3.1.1.31" evidence="4 6"/>
<dbReference type="AlphaFoldDB" id="T1KLH2"/>
<dbReference type="PANTHER" id="PTHR11054">
    <property type="entry name" value="6-PHOSPHOGLUCONOLACTONASE"/>
    <property type="match status" value="1"/>
</dbReference>
<comment type="catalytic activity">
    <reaction evidence="1 6">
        <text>6-phospho-D-glucono-1,5-lactone + H2O = 6-phospho-D-gluconate + H(+)</text>
        <dbReference type="Rhea" id="RHEA:12556"/>
        <dbReference type="ChEBI" id="CHEBI:15377"/>
        <dbReference type="ChEBI" id="CHEBI:15378"/>
        <dbReference type="ChEBI" id="CHEBI:57955"/>
        <dbReference type="ChEBI" id="CHEBI:58759"/>
        <dbReference type="EC" id="3.1.1.31"/>
    </reaction>
</comment>
<evidence type="ECO:0000259" key="7">
    <source>
        <dbReference type="Pfam" id="PF01182"/>
    </source>
</evidence>
<dbReference type="InterPro" id="IPR037171">
    <property type="entry name" value="NagB/RpiA_transferase-like"/>
</dbReference>
<dbReference type="InterPro" id="IPR005900">
    <property type="entry name" value="6-phosphogluconolactonase_DevB"/>
</dbReference>
<dbReference type="eggNOG" id="KOG3147">
    <property type="taxonomic scope" value="Eukaryota"/>
</dbReference>